<dbReference type="InterPro" id="IPR032710">
    <property type="entry name" value="NTF2-like_dom_sf"/>
</dbReference>
<evidence type="ECO:0000259" key="1">
    <source>
        <dbReference type="Pfam" id="PF12680"/>
    </source>
</evidence>
<protein>
    <submittedName>
        <fullName evidence="2">Nuclear transport factor 2 family protein</fullName>
    </submittedName>
</protein>
<feature type="domain" description="SnoaL-like" evidence="1">
    <location>
        <begin position="9"/>
        <end position="93"/>
    </location>
</feature>
<dbReference type="EMBL" id="JANUHA010000018">
    <property type="protein sequence ID" value="MCS0598788.1"/>
    <property type="molecule type" value="Genomic_DNA"/>
</dbReference>
<name>A0ABT2ASV9_9BURK</name>
<gene>
    <name evidence="2" type="ORF">NX780_20805</name>
</gene>
<dbReference type="InterPro" id="IPR037401">
    <property type="entry name" value="SnoaL-like"/>
</dbReference>
<evidence type="ECO:0000313" key="2">
    <source>
        <dbReference type="EMBL" id="MCS0598788.1"/>
    </source>
</evidence>
<accession>A0ABT2ASV9</accession>
<dbReference type="RefSeq" id="WP_258829794.1">
    <property type="nucleotide sequence ID" value="NZ_JANUHA010000018.1"/>
</dbReference>
<evidence type="ECO:0000313" key="3">
    <source>
        <dbReference type="Proteomes" id="UP001206572"/>
    </source>
</evidence>
<sequence length="108" mass="11590">MNTLPQAIANFVDANNAMDPQRIAAAFNPDAKVFDEGHLRSGREEIAAWASDYVARYQSTMEPTGMVQAGDAHVVRATVRGTFPGSPIALDFHFLLQGGGIQSLEVTA</sequence>
<reference evidence="2 3" key="1">
    <citation type="submission" date="2022-08" db="EMBL/GenBank/DDBJ databases">
        <title>Reclassification of Massilia species as members of the genera Telluria, Duganella, Pseudoduganella, Mokoshia gen. nov. and Zemynaea gen. nov. using orthogonal and non-orthogonal genome-based approaches.</title>
        <authorList>
            <person name="Bowman J.P."/>
        </authorList>
    </citation>
    <scope>NUCLEOTIDE SEQUENCE [LARGE SCALE GENOMIC DNA]</scope>
    <source>
        <strain evidence="2 3">JCM 31661</strain>
    </source>
</reference>
<dbReference type="SUPFAM" id="SSF54427">
    <property type="entry name" value="NTF2-like"/>
    <property type="match status" value="1"/>
</dbReference>
<keyword evidence="3" id="KW-1185">Reference proteome</keyword>
<dbReference type="Proteomes" id="UP001206572">
    <property type="component" value="Unassembled WGS sequence"/>
</dbReference>
<proteinExistence type="predicted"/>
<organism evidence="2 3">
    <name type="scientific">Massilia agri</name>
    <dbReference type="NCBI Taxonomy" id="1886785"/>
    <lineage>
        <taxon>Bacteria</taxon>
        <taxon>Pseudomonadati</taxon>
        <taxon>Pseudomonadota</taxon>
        <taxon>Betaproteobacteria</taxon>
        <taxon>Burkholderiales</taxon>
        <taxon>Oxalobacteraceae</taxon>
        <taxon>Telluria group</taxon>
        <taxon>Massilia</taxon>
    </lineage>
</organism>
<dbReference type="Pfam" id="PF12680">
    <property type="entry name" value="SnoaL_2"/>
    <property type="match status" value="1"/>
</dbReference>
<dbReference type="Gene3D" id="3.10.450.50">
    <property type="match status" value="1"/>
</dbReference>
<comment type="caution">
    <text evidence="2">The sequence shown here is derived from an EMBL/GenBank/DDBJ whole genome shotgun (WGS) entry which is preliminary data.</text>
</comment>